<keyword evidence="5" id="KW-0547">Nucleotide-binding</keyword>
<evidence type="ECO:0000256" key="9">
    <source>
        <dbReference type="ARBA" id="ARBA00048107"/>
    </source>
</evidence>
<evidence type="ECO:0000256" key="8">
    <source>
        <dbReference type="ARBA" id="ARBA00023134"/>
    </source>
</evidence>
<comment type="similarity">
    <text evidence="2">Belongs to the TRAFAC class translation factor GTPase superfamily. Classic translation factor GTPase family. EF-Tu/EF-1A subfamily.</text>
</comment>
<dbReference type="SUPFAM" id="SSF50465">
    <property type="entry name" value="EF-Tu/eEF-1alpha/eIF2-gamma C-terminal domain"/>
    <property type="match status" value="1"/>
</dbReference>
<dbReference type="Pfam" id="PF03144">
    <property type="entry name" value="GTP_EFTU_D2"/>
    <property type="match status" value="1"/>
</dbReference>
<accession>A0A1R3GX17</accession>
<dbReference type="InterPro" id="IPR009000">
    <property type="entry name" value="Transl_B-barrel_sf"/>
</dbReference>
<evidence type="ECO:0000256" key="2">
    <source>
        <dbReference type="ARBA" id="ARBA00007249"/>
    </source>
</evidence>
<evidence type="ECO:0000256" key="10">
    <source>
        <dbReference type="SAM" id="MobiDB-lite"/>
    </source>
</evidence>
<dbReference type="Proteomes" id="UP000188268">
    <property type="component" value="Unassembled WGS sequence"/>
</dbReference>
<dbReference type="NCBIfam" id="NF003077">
    <property type="entry name" value="PRK04000.1"/>
    <property type="match status" value="1"/>
</dbReference>
<evidence type="ECO:0000313" key="13">
    <source>
        <dbReference type="Proteomes" id="UP000188268"/>
    </source>
</evidence>
<dbReference type="SUPFAM" id="SSF50447">
    <property type="entry name" value="Translation proteins"/>
    <property type="match status" value="1"/>
</dbReference>
<dbReference type="EMBL" id="AWWV01013210">
    <property type="protein sequence ID" value="OMO62623.1"/>
    <property type="molecule type" value="Genomic_DNA"/>
</dbReference>
<gene>
    <name evidence="12" type="ORF">CCACVL1_22718</name>
</gene>
<dbReference type="InterPro" id="IPR009001">
    <property type="entry name" value="Transl_elong_EF1A/Init_IF2_C"/>
</dbReference>
<dbReference type="InterPro" id="IPR050543">
    <property type="entry name" value="eIF2G"/>
</dbReference>
<dbReference type="GO" id="GO:0005525">
    <property type="term" value="F:GTP binding"/>
    <property type="evidence" value="ECO:0007669"/>
    <property type="project" value="UniProtKB-KW"/>
</dbReference>
<dbReference type="PANTHER" id="PTHR42854:SF10">
    <property type="entry name" value="PROTEIN-SYNTHESIZING GTPASE"/>
    <property type="match status" value="1"/>
</dbReference>
<dbReference type="InterPro" id="IPR000795">
    <property type="entry name" value="T_Tr_GTP-bd_dom"/>
</dbReference>
<protein>
    <recommendedName>
        <fullName evidence="3">protein-synthesizing GTPase</fullName>
        <ecNumber evidence="3">3.6.5.3</ecNumber>
    </recommendedName>
</protein>
<dbReference type="Pfam" id="PF00009">
    <property type="entry name" value="GTP_EFTU"/>
    <property type="match status" value="1"/>
</dbReference>
<dbReference type="OrthoDB" id="1045173at2759"/>
<organism evidence="12 13">
    <name type="scientific">Corchorus capsularis</name>
    <name type="common">Jute</name>
    <dbReference type="NCBI Taxonomy" id="210143"/>
    <lineage>
        <taxon>Eukaryota</taxon>
        <taxon>Viridiplantae</taxon>
        <taxon>Streptophyta</taxon>
        <taxon>Embryophyta</taxon>
        <taxon>Tracheophyta</taxon>
        <taxon>Spermatophyta</taxon>
        <taxon>Magnoliopsida</taxon>
        <taxon>eudicotyledons</taxon>
        <taxon>Gunneridae</taxon>
        <taxon>Pentapetalae</taxon>
        <taxon>rosids</taxon>
        <taxon>malvids</taxon>
        <taxon>Malvales</taxon>
        <taxon>Malvaceae</taxon>
        <taxon>Grewioideae</taxon>
        <taxon>Apeibeae</taxon>
        <taxon>Corchorus</taxon>
    </lineage>
</organism>
<dbReference type="CDD" id="cd15490">
    <property type="entry name" value="eIF2_gamma_III"/>
    <property type="match status" value="1"/>
</dbReference>
<dbReference type="Gramene" id="OMO62623">
    <property type="protein sequence ID" value="OMO62623"/>
    <property type="gene ID" value="CCACVL1_22718"/>
</dbReference>
<dbReference type="GO" id="GO:0003743">
    <property type="term" value="F:translation initiation factor activity"/>
    <property type="evidence" value="ECO:0007669"/>
    <property type="project" value="UniProtKB-KW"/>
</dbReference>
<dbReference type="GO" id="GO:0005850">
    <property type="term" value="C:eukaryotic translation initiation factor 2 complex"/>
    <property type="evidence" value="ECO:0007669"/>
    <property type="project" value="TreeGrafter"/>
</dbReference>
<comment type="catalytic activity">
    <reaction evidence="9">
        <text>GTP + H2O = GDP + phosphate + H(+)</text>
        <dbReference type="Rhea" id="RHEA:19669"/>
        <dbReference type="ChEBI" id="CHEBI:15377"/>
        <dbReference type="ChEBI" id="CHEBI:15378"/>
        <dbReference type="ChEBI" id="CHEBI:37565"/>
        <dbReference type="ChEBI" id="CHEBI:43474"/>
        <dbReference type="ChEBI" id="CHEBI:58189"/>
        <dbReference type="EC" id="3.6.5.3"/>
    </reaction>
</comment>
<keyword evidence="13" id="KW-1185">Reference proteome</keyword>
<evidence type="ECO:0000256" key="7">
    <source>
        <dbReference type="ARBA" id="ARBA00022917"/>
    </source>
</evidence>
<dbReference type="InterPro" id="IPR044128">
    <property type="entry name" value="eIF2g_GTP-bd"/>
</dbReference>
<evidence type="ECO:0000259" key="11">
    <source>
        <dbReference type="PROSITE" id="PS51722"/>
    </source>
</evidence>
<dbReference type="CDD" id="cd01888">
    <property type="entry name" value="eIF2_gamma"/>
    <property type="match status" value="1"/>
</dbReference>
<feature type="region of interest" description="Disordered" evidence="10">
    <location>
        <begin position="1"/>
        <end position="52"/>
    </location>
</feature>
<dbReference type="OMA" id="NIGMVGH"/>
<comment type="function">
    <text evidence="1">This protein promotes the GTP-dependent binding of aminoacyl-tRNA to the A-site of ribosomes during protein biosynthesis.</text>
</comment>
<dbReference type="FunFam" id="3.40.50.300:FF:000065">
    <property type="entry name" value="Eukaryotic translation initiation factor 2 subunit gamma"/>
    <property type="match status" value="1"/>
</dbReference>
<dbReference type="InterPro" id="IPR004161">
    <property type="entry name" value="EFTu-like_2"/>
</dbReference>
<evidence type="ECO:0000256" key="3">
    <source>
        <dbReference type="ARBA" id="ARBA00011986"/>
    </source>
</evidence>
<dbReference type="SUPFAM" id="SSF52540">
    <property type="entry name" value="P-loop containing nucleoside triphosphate hydrolases"/>
    <property type="match status" value="1"/>
</dbReference>
<evidence type="ECO:0000256" key="4">
    <source>
        <dbReference type="ARBA" id="ARBA00022540"/>
    </source>
</evidence>
<dbReference type="GO" id="GO:0001731">
    <property type="term" value="P:formation of translation preinitiation complex"/>
    <property type="evidence" value="ECO:0007669"/>
    <property type="project" value="TreeGrafter"/>
</dbReference>
<dbReference type="PRINTS" id="PR00315">
    <property type="entry name" value="ELONGATNFCT"/>
</dbReference>
<evidence type="ECO:0000256" key="6">
    <source>
        <dbReference type="ARBA" id="ARBA00022801"/>
    </source>
</evidence>
<dbReference type="FunFam" id="2.40.30.10:FF:000075">
    <property type="entry name" value="Translation initiation factor 2 subunit gamma"/>
    <property type="match status" value="1"/>
</dbReference>
<dbReference type="CDD" id="cd03688">
    <property type="entry name" value="eIF2_gamma_II"/>
    <property type="match status" value="1"/>
</dbReference>
<keyword evidence="7" id="KW-0648">Protein biosynthesis</keyword>
<proteinExistence type="inferred from homology"/>
<dbReference type="InterPro" id="IPR015256">
    <property type="entry name" value="eIF2g_C"/>
</dbReference>
<dbReference type="EC" id="3.6.5.3" evidence="3"/>
<keyword evidence="4" id="KW-0396">Initiation factor</keyword>
<dbReference type="STRING" id="210143.A0A1R3GX17"/>
<dbReference type="Pfam" id="PF09173">
    <property type="entry name" value="eIF2_C"/>
    <property type="match status" value="1"/>
</dbReference>
<keyword evidence="8" id="KW-0342">GTP-binding</keyword>
<evidence type="ECO:0000256" key="1">
    <source>
        <dbReference type="ARBA" id="ARBA00003982"/>
    </source>
</evidence>
<dbReference type="GO" id="GO:0005829">
    <property type="term" value="C:cytosol"/>
    <property type="evidence" value="ECO:0007669"/>
    <property type="project" value="TreeGrafter"/>
</dbReference>
<feature type="compositionally biased region" description="Basic and acidic residues" evidence="10">
    <location>
        <begin position="35"/>
        <end position="50"/>
    </location>
</feature>
<dbReference type="InterPro" id="IPR027417">
    <property type="entry name" value="P-loop_NTPase"/>
</dbReference>
<feature type="domain" description="Tr-type G" evidence="11">
    <location>
        <begin position="66"/>
        <end position="279"/>
    </location>
</feature>
<dbReference type="Gene3D" id="2.40.30.10">
    <property type="entry name" value="Translation factors"/>
    <property type="match status" value="2"/>
</dbReference>
<dbReference type="PANTHER" id="PTHR42854">
    <property type="entry name" value="EUKARYOTIC TRANSLATION INITIATION FACTOR 2 SUBUNIT 3 FAMILY MEMBER"/>
    <property type="match status" value="1"/>
</dbReference>
<evidence type="ECO:0000313" key="12">
    <source>
        <dbReference type="EMBL" id="OMO62623.1"/>
    </source>
</evidence>
<dbReference type="GO" id="GO:0000049">
    <property type="term" value="F:tRNA binding"/>
    <property type="evidence" value="ECO:0007669"/>
    <property type="project" value="InterPro"/>
</dbReference>
<dbReference type="AlphaFoldDB" id="A0A1R3GX17"/>
<name>A0A1R3GX17_COCAP</name>
<evidence type="ECO:0000256" key="5">
    <source>
        <dbReference type="ARBA" id="ARBA00022741"/>
    </source>
</evidence>
<reference evidence="12 13" key="1">
    <citation type="submission" date="2013-09" db="EMBL/GenBank/DDBJ databases">
        <title>Corchorus capsularis genome sequencing.</title>
        <authorList>
            <person name="Alam M."/>
            <person name="Haque M.S."/>
            <person name="Islam M.S."/>
            <person name="Emdad E.M."/>
            <person name="Islam M.M."/>
            <person name="Ahmed B."/>
            <person name="Halim A."/>
            <person name="Hossen Q.M.M."/>
            <person name="Hossain M.Z."/>
            <person name="Ahmed R."/>
            <person name="Khan M.M."/>
            <person name="Islam R."/>
            <person name="Rashid M.M."/>
            <person name="Khan S.A."/>
            <person name="Rahman M.S."/>
            <person name="Alam M."/>
        </authorList>
    </citation>
    <scope>NUCLEOTIDE SEQUENCE [LARGE SCALE GENOMIC DNA]</scope>
    <source>
        <strain evidence="13">cv. CVL-1</strain>
        <tissue evidence="12">Whole seedling</tissue>
    </source>
</reference>
<dbReference type="PROSITE" id="PS51722">
    <property type="entry name" value="G_TR_2"/>
    <property type="match status" value="1"/>
</dbReference>
<comment type="caution">
    <text evidence="12">The sequence shown here is derived from an EMBL/GenBank/DDBJ whole genome shotgun (WGS) entry which is preliminary data.</text>
</comment>
<feature type="compositionally biased region" description="Basic and acidic residues" evidence="10">
    <location>
        <begin position="8"/>
        <end position="21"/>
    </location>
</feature>
<sequence>MKPVAAKTKTDMEGEGELREQQEEEIVMPQTTKTMEGELKEQQPDPREEMDVTNLHPLSPEIISRQATINIGTIGHVAHGKSTLVKAISGVKTVRFKKELERNITMELGYANAKIYRCVDKGCPRPLCFKSCGSEIKEEDSPPLCDNPERHKTRRMQLVRHVSFVDCPGHEVLMATMLNGAAIMDGAFLVIAANEECPQPQTMEHLAALEIMGLNNIIILQNKVDCVKQDKVRDQYRAIRQFTEGTTAEGAPVISISAQLNCNIDVVLDHIVNKIPIPVRDFKSKPSMTIVRSFDVNKPGAGIDELKGGVVGGSIIKGVLKANEIIEIRPGIVTRDGNGNLRWRPIISRVVSLYAEQNKLDIAVPGGLIGVGTTMDPSLGRGNKLVGHVVGLPGSMPEVYTGLVVKFYLLERLVGIKGDQTVTRLVNGEMLMVNVGSMSAKCGVITVRGQLATLQLSIPVCTSVGERVALSRRIANHWRLIGWGTIQSGTPRQPHQEDESS</sequence>
<dbReference type="FunFam" id="2.40.30.10:FF:000009">
    <property type="entry name" value="Eukaryotic translation initiation factor 2 subunit gamma"/>
    <property type="match status" value="1"/>
</dbReference>
<dbReference type="Gene3D" id="3.40.50.300">
    <property type="entry name" value="P-loop containing nucleotide triphosphate hydrolases"/>
    <property type="match status" value="1"/>
</dbReference>
<dbReference type="GO" id="GO:0003924">
    <property type="term" value="F:GTPase activity"/>
    <property type="evidence" value="ECO:0007669"/>
    <property type="project" value="InterPro"/>
</dbReference>
<dbReference type="InterPro" id="IPR044127">
    <property type="entry name" value="eIF2g_dom_2"/>
</dbReference>
<keyword evidence="6" id="KW-0378">Hydrolase</keyword>